<sequence length="165" mass="18031">MNDDDVGIVGVQTVTQQAPEAERRQADRPEAERQAKPKLTCVDQALFEQAVVGAGHVGEKPVEEMTDMLEGLTGPHMATLFCSGAGKNRLWPLPLSPLAAEEVARREGKLLVVAVALTPGLENTRLARFTSTEAFFRIIEDLQALYIHTLHTTEDGKECFGFSTL</sequence>
<feature type="region of interest" description="Disordered" evidence="1">
    <location>
        <begin position="1"/>
        <end position="35"/>
    </location>
</feature>
<evidence type="ECO:0000313" key="2">
    <source>
        <dbReference type="Proteomes" id="UP000001554"/>
    </source>
</evidence>
<reference evidence="3" key="1">
    <citation type="submission" date="2025-08" db="UniProtKB">
        <authorList>
            <consortium name="RefSeq"/>
        </authorList>
    </citation>
    <scope>IDENTIFICATION</scope>
    <source>
        <strain evidence="3">S238N-H82</strain>
        <tissue evidence="3">Testes</tissue>
    </source>
</reference>
<accession>A0A9J7HUA5</accession>
<proteinExistence type="predicted"/>
<organism evidence="2 3">
    <name type="scientific">Branchiostoma floridae</name>
    <name type="common">Florida lancelet</name>
    <name type="synonym">Amphioxus</name>
    <dbReference type="NCBI Taxonomy" id="7739"/>
    <lineage>
        <taxon>Eukaryota</taxon>
        <taxon>Metazoa</taxon>
        <taxon>Chordata</taxon>
        <taxon>Cephalochordata</taxon>
        <taxon>Leptocardii</taxon>
        <taxon>Amphioxiformes</taxon>
        <taxon>Branchiostomatidae</taxon>
        <taxon>Branchiostoma</taxon>
    </lineage>
</organism>
<feature type="compositionally biased region" description="Basic and acidic residues" evidence="1">
    <location>
        <begin position="20"/>
        <end position="35"/>
    </location>
</feature>
<evidence type="ECO:0000313" key="3">
    <source>
        <dbReference type="RefSeq" id="XP_035665418.1"/>
    </source>
</evidence>
<dbReference type="KEGG" id="bfo:118408672"/>
<keyword evidence="2" id="KW-1185">Reference proteome</keyword>
<evidence type="ECO:0000256" key="1">
    <source>
        <dbReference type="SAM" id="MobiDB-lite"/>
    </source>
</evidence>
<dbReference type="Proteomes" id="UP000001554">
    <property type="component" value="Unplaced"/>
</dbReference>
<dbReference type="RefSeq" id="XP_035665418.1">
    <property type="nucleotide sequence ID" value="XM_035809525.1"/>
</dbReference>
<feature type="compositionally biased region" description="Low complexity" evidence="1">
    <location>
        <begin position="7"/>
        <end position="17"/>
    </location>
</feature>
<dbReference type="GeneID" id="118408672"/>
<name>A0A9J7HUA5_BRAFL</name>
<dbReference type="AlphaFoldDB" id="A0A9J7HUA5"/>
<dbReference type="OrthoDB" id="10544224at2759"/>
<protein>
    <submittedName>
        <fullName evidence="3">Uncharacterized protein LOC118408672</fullName>
    </submittedName>
</protein>
<gene>
    <name evidence="3" type="primary">LOC118408672</name>
</gene>